<dbReference type="InterPro" id="IPR002429">
    <property type="entry name" value="CcO_II-like_C"/>
</dbReference>
<feature type="transmembrane region" description="Helical" evidence="7">
    <location>
        <begin position="194"/>
        <end position="214"/>
    </location>
</feature>
<gene>
    <name evidence="10" type="ORF">HaLaN_08628</name>
</gene>
<reference evidence="10 11" key="1">
    <citation type="submission" date="2020-02" db="EMBL/GenBank/DDBJ databases">
        <title>Draft genome sequence of Haematococcus lacustris strain NIES-144.</title>
        <authorList>
            <person name="Morimoto D."/>
            <person name="Nakagawa S."/>
            <person name="Yoshida T."/>
            <person name="Sawayama S."/>
        </authorList>
    </citation>
    <scope>NUCLEOTIDE SEQUENCE [LARGE SCALE GENOMIC DNA]</scope>
    <source>
        <strain evidence="10 11">NIES-144</strain>
    </source>
</reference>
<dbReference type="SUPFAM" id="SSF81464">
    <property type="entry name" value="Cytochrome c oxidase subunit II-like, transmembrane region"/>
    <property type="match status" value="1"/>
</dbReference>
<dbReference type="PROSITE" id="PS50999">
    <property type="entry name" value="COX2_TM"/>
    <property type="match status" value="1"/>
</dbReference>
<comment type="subcellular location">
    <subcellularLocation>
        <location evidence="1">Membrane</location>
        <topology evidence="1">Multi-pass membrane protein</topology>
    </subcellularLocation>
</comment>
<evidence type="ECO:0000256" key="5">
    <source>
        <dbReference type="ARBA" id="ARBA00023136"/>
    </source>
</evidence>
<evidence type="ECO:0000259" key="9">
    <source>
        <dbReference type="PROSITE" id="PS50999"/>
    </source>
</evidence>
<dbReference type="GO" id="GO:0016020">
    <property type="term" value="C:membrane"/>
    <property type="evidence" value="ECO:0007669"/>
    <property type="project" value="UniProtKB-SubCell"/>
</dbReference>
<evidence type="ECO:0000256" key="2">
    <source>
        <dbReference type="ARBA" id="ARBA00007866"/>
    </source>
</evidence>
<dbReference type="EMBL" id="BLLF01000548">
    <property type="protein sequence ID" value="GFH12863.1"/>
    <property type="molecule type" value="Genomic_DNA"/>
</dbReference>
<dbReference type="Proteomes" id="UP000485058">
    <property type="component" value="Unassembled WGS sequence"/>
</dbReference>
<feature type="transmembrane region" description="Helical" evidence="7">
    <location>
        <begin position="235"/>
        <end position="259"/>
    </location>
</feature>
<comment type="similarity">
    <text evidence="2">Belongs to the cytochrome c oxidase subunit 2 family.</text>
</comment>
<evidence type="ECO:0000313" key="11">
    <source>
        <dbReference type="Proteomes" id="UP000485058"/>
    </source>
</evidence>
<dbReference type="GO" id="GO:0005507">
    <property type="term" value="F:copper ion binding"/>
    <property type="evidence" value="ECO:0007669"/>
    <property type="project" value="InterPro"/>
</dbReference>
<dbReference type="Gene3D" id="1.10.287.90">
    <property type="match status" value="1"/>
</dbReference>
<keyword evidence="4 7" id="KW-1133">Transmembrane helix</keyword>
<name>A0A699YRP5_HAELA</name>
<evidence type="ECO:0000256" key="3">
    <source>
        <dbReference type="ARBA" id="ARBA00022692"/>
    </source>
</evidence>
<protein>
    <recommendedName>
        <fullName evidence="6">Cytochrome c oxidase polypeptide II</fullName>
    </recommendedName>
</protein>
<feature type="domain" description="Cytochrome oxidase subunit II copper A binding" evidence="8">
    <location>
        <begin position="265"/>
        <end position="292"/>
    </location>
</feature>
<dbReference type="PROSITE" id="PS50857">
    <property type="entry name" value="COX2_CUA"/>
    <property type="match status" value="1"/>
</dbReference>
<dbReference type="InterPro" id="IPR045187">
    <property type="entry name" value="CcO_II"/>
</dbReference>
<evidence type="ECO:0000313" key="10">
    <source>
        <dbReference type="EMBL" id="GFH12863.1"/>
    </source>
</evidence>
<feature type="transmembrane region" description="Helical" evidence="7">
    <location>
        <begin position="146"/>
        <end position="166"/>
    </location>
</feature>
<dbReference type="PANTHER" id="PTHR22888">
    <property type="entry name" value="CYTOCHROME C OXIDASE, SUBUNIT II"/>
    <property type="match status" value="1"/>
</dbReference>
<evidence type="ECO:0000256" key="4">
    <source>
        <dbReference type="ARBA" id="ARBA00022989"/>
    </source>
</evidence>
<sequence>MISWLRARGSDTRSWQHQATCRAKRHPDIMLRHAGVFALRAMKQQQAGGKALSAAAAGSRVPAAATGEATTEAIAGGAQATFPQYSSSAAAALANKRADLVGNASLKLVPGGKGFTTFASSSSSAPAAVAAAAQAAEEQPSFLRRILQGVTVLVGAMALAATTAAADAPEAWQWLFQDMATSTGQAAVDLHHDIMFFLITVIVLVFYLLAQISTKFHYSRQLKPEKLTHHTTLEVIWTIIPTFIVLSIAVPSLTLIYSLDQHNDRPGLTVKVIGRQWYWSYEMHDHLQQARG</sequence>
<accession>A0A699YRP5</accession>
<dbReference type="AlphaFoldDB" id="A0A699YRP5"/>
<keyword evidence="3 7" id="KW-0812">Transmembrane</keyword>
<keyword evidence="11" id="KW-1185">Reference proteome</keyword>
<feature type="domain" description="Cytochrome oxidase subunit II transmembrane region profile" evidence="9">
    <location>
        <begin position="168"/>
        <end position="263"/>
    </location>
</feature>
<dbReference type="Pfam" id="PF02790">
    <property type="entry name" value="COX2_TM"/>
    <property type="match status" value="1"/>
</dbReference>
<proteinExistence type="inferred from homology"/>
<evidence type="ECO:0000256" key="7">
    <source>
        <dbReference type="SAM" id="Phobius"/>
    </source>
</evidence>
<keyword evidence="5 7" id="KW-0472">Membrane</keyword>
<dbReference type="GO" id="GO:0042773">
    <property type="term" value="P:ATP synthesis coupled electron transport"/>
    <property type="evidence" value="ECO:0007669"/>
    <property type="project" value="TreeGrafter"/>
</dbReference>
<organism evidence="10 11">
    <name type="scientific">Haematococcus lacustris</name>
    <name type="common">Green alga</name>
    <name type="synonym">Haematococcus pluvialis</name>
    <dbReference type="NCBI Taxonomy" id="44745"/>
    <lineage>
        <taxon>Eukaryota</taxon>
        <taxon>Viridiplantae</taxon>
        <taxon>Chlorophyta</taxon>
        <taxon>core chlorophytes</taxon>
        <taxon>Chlorophyceae</taxon>
        <taxon>CS clade</taxon>
        <taxon>Chlamydomonadales</taxon>
        <taxon>Haematococcaceae</taxon>
        <taxon>Haematococcus</taxon>
    </lineage>
</organism>
<dbReference type="InterPro" id="IPR036257">
    <property type="entry name" value="Cyt_c_oxidase_su2_TM_sf"/>
</dbReference>
<dbReference type="InterPro" id="IPR011759">
    <property type="entry name" value="Cyt_c_oxidase_su2_TM_dom"/>
</dbReference>
<comment type="caution">
    <text evidence="10">The sequence shown here is derived from an EMBL/GenBank/DDBJ whole genome shotgun (WGS) entry which is preliminary data.</text>
</comment>
<dbReference type="PANTHER" id="PTHR22888:SF9">
    <property type="entry name" value="CYTOCHROME C OXIDASE SUBUNIT 2"/>
    <property type="match status" value="1"/>
</dbReference>
<evidence type="ECO:0000256" key="6">
    <source>
        <dbReference type="ARBA" id="ARBA00031389"/>
    </source>
</evidence>
<evidence type="ECO:0000259" key="8">
    <source>
        <dbReference type="PROSITE" id="PS50857"/>
    </source>
</evidence>
<dbReference type="PRINTS" id="PR01166">
    <property type="entry name" value="CYCOXIDASEII"/>
</dbReference>
<dbReference type="GO" id="GO:0004129">
    <property type="term" value="F:cytochrome-c oxidase activity"/>
    <property type="evidence" value="ECO:0007669"/>
    <property type="project" value="InterPro"/>
</dbReference>
<evidence type="ECO:0000256" key="1">
    <source>
        <dbReference type="ARBA" id="ARBA00004141"/>
    </source>
</evidence>